<organism evidence="2 3">
    <name type="scientific">Bacteroides thetaiotaomicron</name>
    <dbReference type="NCBI Taxonomy" id="818"/>
    <lineage>
        <taxon>Bacteria</taxon>
        <taxon>Pseudomonadati</taxon>
        <taxon>Bacteroidota</taxon>
        <taxon>Bacteroidia</taxon>
        <taxon>Bacteroidales</taxon>
        <taxon>Bacteroidaceae</taxon>
        <taxon>Bacteroides</taxon>
    </lineage>
</organism>
<keyword evidence="1" id="KW-0812">Transmembrane</keyword>
<accession>A0A943DYX6</accession>
<dbReference type="RefSeq" id="WP_070750003.1">
    <property type="nucleotide sequence ID" value="NZ_CP081898.1"/>
</dbReference>
<feature type="transmembrane region" description="Helical" evidence="1">
    <location>
        <begin position="6"/>
        <end position="23"/>
    </location>
</feature>
<gene>
    <name evidence="2" type="ORF">KHY35_16405</name>
</gene>
<keyword evidence="1" id="KW-1133">Transmembrane helix</keyword>
<dbReference type="AlphaFoldDB" id="A0A943DYX6"/>
<sequence>MINRIYNTFVFLIIIGLCFYSCNDDEKQKEKYKIMTLKVAAYRDYYVAPEHGITTNILGYVVTDENNKTYIIETIKGFEDEYEEGYEFVIKVKAVNKNQGEPVQDLLGYYYYLLEVLSKEKV</sequence>
<dbReference type="Proteomes" id="UP000782901">
    <property type="component" value="Unassembled WGS sequence"/>
</dbReference>
<reference evidence="2" key="1">
    <citation type="submission" date="2021-02" db="EMBL/GenBank/DDBJ databases">
        <title>Infant gut strain persistence is associated with maternal origin, phylogeny, and functional potential including surface adhesion and iron acquisition.</title>
        <authorList>
            <person name="Lou Y.C."/>
        </authorList>
    </citation>
    <scope>NUCLEOTIDE SEQUENCE</scope>
    <source>
        <strain evidence="2">L3_082_243G1_dasL3_082_243G1_maxbin2.maxbin.015s ta_sub</strain>
    </source>
</reference>
<dbReference type="EMBL" id="JAGZEE010000025">
    <property type="protein sequence ID" value="MBS5412263.1"/>
    <property type="molecule type" value="Genomic_DNA"/>
</dbReference>
<name>A0A943DYX6_BACT4</name>
<evidence type="ECO:0000313" key="3">
    <source>
        <dbReference type="Proteomes" id="UP000782901"/>
    </source>
</evidence>
<evidence type="ECO:0000313" key="2">
    <source>
        <dbReference type="EMBL" id="MBS5412263.1"/>
    </source>
</evidence>
<evidence type="ECO:0000256" key="1">
    <source>
        <dbReference type="SAM" id="Phobius"/>
    </source>
</evidence>
<evidence type="ECO:0008006" key="4">
    <source>
        <dbReference type="Google" id="ProtNLM"/>
    </source>
</evidence>
<keyword evidence="1" id="KW-0472">Membrane</keyword>
<proteinExistence type="predicted"/>
<comment type="caution">
    <text evidence="2">The sequence shown here is derived from an EMBL/GenBank/DDBJ whole genome shotgun (WGS) entry which is preliminary data.</text>
</comment>
<protein>
    <recommendedName>
        <fullName evidence="4">DUF4377 domain-containing protein</fullName>
    </recommendedName>
</protein>